<gene>
    <name evidence="10" type="ORF">RT97_12550</name>
</gene>
<dbReference type="Pfam" id="PF13844">
    <property type="entry name" value="Glyco_transf_41"/>
    <property type="match status" value="2"/>
</dbReference>
<dbReference type="EMBL" id="JXQQ01000027">
    <property type="protein sequence ID" value="KIQ32576.1"/>
    <property type="molecule type" value="Genomic_DNA"/>
</dbReference>
<dbReference type="RefSeq" id="WP_042579114.1">
    <property type="nucleotide sequence ID" value="NZ_JXQQ01000027.1"/>
</dbReference>
<dbReference type="PROSITE" id="PS50005">
    <property type="entry name" value="TPR"/>
    <property type="match status" value="4"/>
</dbReference>
<dbReference type="Gene3D" id="3.40.50.2000">
    <property type="entry name" value="Glycogen Phosphorylase B"/>
    <property type="match status" value="1"/>
</dbReference>
<dbReference type="Gene3D" id="3.40.50.11380">
    <property type="match status" value="1"/>
</dbReference>
<dbReference type="EC" id="2.4.1.255" evidence="3"/>
<evidence type="ECO:0000256" key="2">
    <source>
        <dbReference type="ARBA" id="ARBA00005386"/>
    </source>
</evidence>
<protein>
    <recommendedName>
        <fullName evidence="3">protein O-GlcNAc transferase</fullName>
        <ecNumber evidence="3">2.4.1.255</ecNumber>
    </recommendedName>
</protein>
<dbReference type="InterPro" id="IPR029489">
    <property type="entry name" value="OGT/SEC/SPY_C"/>
</dbReference>
<evidence type="ECO:0000256" key="1">
    <source>
        <dbReference type="ARBA" id="ARBA00004922"/>
    </source>
</evidence>
<dbReference type="InterPro" id="IPR019734">
    <property type="entry name" value="TPR_rpt"/>
</dbReference>
<comment type="similarity">
    <text evidence="2">Belongs to the glycosyltransferase 41 family. O-GlcNAc transferase subfamily.</text>
</comment>
<keyword evidence="4" id="KW-0328">Glycosyltransferase</keyword>
<feature type="repeat" description="TPR" evidence="8">
    <location>
        <begin position="336"/>
        <end position="369"/>
    </location>
</feature>
<dbReference type="Pfam" id="PF14559">
    <property type="entry name" value="TPR_19"/>
    <property type="match status" value="2"/>
</dbReference>
<keyword evidence="7 8" id="KW-0802">TPR repeat</keyword>
<dbReference type="SMART" id="SM00028">
    <property type="entry name" value="TPR"/>
    <property type="match status" value="10"/>
</dbReference>
<dbReference type="Proteomes" id="UP000032067">
    <property type="component" value="Unassembled WGS sequence"/>
</dbReference>
<dbReference type="AlphaFoldDB" id="A0A0D0MJP0"/>
<dbReference type="Pfam" id="PF13181">
    <property type="entry name" value="TPR_8"/>
    <property type="match status" value="1"/>
</dbReference>
<dbReference type="Pfam" id="PF13432">
    <property type="entry name" value="TPR_16"/>
    <property type="match status" value="2"/>
</dbReference>
<dbReference type="SUPFAM" id="SSF48452">
    <property type="entry name" value="TPR-like"/>
    <property type="match status" value="2"/>
</dbReference>
<comment type="pathway">
    <text evidence="1">Protein modification; protein glycosylation.</text>
</comment>
<dbReference type="OrthoDB" id="101857at2"/>
<evidence type="ECO:0000256" key="7">
    <source>
        <dbReference type="ARBA" id="ARBA00022803"/>
    </source>
</evidence>
<keyword evidence="6" id="KW-0677">Repeat</keyword>
<evidence type="ECO:0000256" key="5">
    <source>
        <dbReference type="ARBA" id="ARBA00022679"/>
    </source>
</evidence>
<dbReference type="InterPro" id="IPR011990">
    <property type="entry name" value="TPR-like_helical_dom_sf"/>
</dbReference>
<comment type="caution">
    <text evidence="10">The sequence shown here is derived from an EMBL/GenBank/DDBJ whole genome shotgun (WGS) entry which is preliminary data.</text>
</comment>
<accession>A0A0D0MJP0</accession>
<reference evidence="10 11" key="1">
    <citation type="submission" date="2014-12" db="EMBL/GenBank/DDBJ databases">
        <title>16Stimator: statistical estimation of ribosomal gene copy numbers from draft genome assemblies.</title>
        <authorList>
            <person name="Perisin M.A."/>
            <person name="Vetter M."/>
            <person name="Gilbert J.A."/>
            <person name="Bergelson J."/>
        </authorList>
    </citation>
    <scope>NUCLEOTIDE SEQUENCE [LARGE SCALE GENOMIC DNA]</scope>
    <source>
        <strain evidence="10 11">MEDvA23</strain>
    </source>
</reference>
<dbReference type="PANTHER" id="PTHR44998:SF1">
    <property type="entry name" value="UDP-N-ACETYLGLUCOSAMINE--PEPTIDE N-ACETYLGLUCOSAMINYLTRANSFERASE 110 KDA SUBUNIT"/>
    <property type="match status" value="1"/>
</dbReference>
<dbReference type="GO" id="GO:0097363">
    <property type="term" value="F:protein O-acetylglucosaminyltransferase activity"/>
    <property type="evidence" value="ECO:0007669"/>
    <property type="project" value="UniProtKB-EC"/>
</dbReference>
<keyword evidence="5" id="KW-0808">Transferase</keyword>
<evidence type="ECO:0000256" key="6">
    <source>
        <dbReference type="ARBA" id="ARBA00022737"/>
    </source>
</evidence>
<evidence type="ECO:0000313" key="11">
    <source>
        <dbReference type="Proteomes" id="UP000032067"/>
    </source>
</evidence>
<organism evidence="10 11">
    <name type="scientific">Variovorax paradoxus</name>
    <dbReference type="NCBI Taxonomy" id="34073"/>
    <lineage>
        <taxon>Bacteria</taxon>
        <taxon>Pseudomonadati</taxon>
        <taxon>Pseudomonadota</taxon>
        <taxon>Betaproteobacteria</taxon>
        <taxon>Burkholderiales</taxon>
        <taxon>Comamonadaceae</taxon>
        <taxon>Variovorax</taxon>
    </lineage>
</organism>
<feature type="repeat" description="TPR" evidence="8">
    <location>
        <begin position="302"/>
        <end position="335"/>
    </location>
</feature>
<dbReference type="Gene3D" id="1.25.40.10">
    <property type="entry name" value="Tetratricopeptide repeat domain"/>
    <property type="match status" value="4"/>
</dbReference>
<sequence length="835" mass="92447">MTTSSIAPAPVPSEDVEDNAPRLLEQGLVLHRQGLFAEALKVYEKLLARFPAHADALHLTGEALYRQGRPRLALNYVNRAIAQSAHHFYFNTRATIFMHLGLLAEAQQDLRRAIKAFPNYPEAFVNLSAVYRQQKKFRQAREAAADATRLAPQVPAAWNNAGAIDMEQDRFDEAVVQFQQALKLDANYTAAHKNIGKIRAHQKDWAGALASLEQAAADPRDFEASYLLARALLSAGRTEDAIAPMQHAMRNWPAVERRKALSDPEGVAALYGVCGALEGVSMRFAESAELYQLALDSLPEHELLLNNLGTVNFRLGHFDTAIEVLKKALAVHPKQVLARCNLGVTYVMAGQSEAAIAEFEQCLRDDPNFMPAMVWMLGEKAHIADWRGVPELREQIAAHLDNPGNDQTVSSFILMSNYDDARRLMAWTQRSATLADKSAGIKPFSDAADAGVRRTSPRIRVGYYSFDFRNHPVAHLTAELFARHDRKDFEVFAYSYGPDDGHPARARIAAAVEHFVDMQGQSIQQMAERIREDEIDILIDLSGDTRGAKPQVMAYHAAPAQLMWLGYMGTSGTPNYDYLVSDNFLSPPGTEDCYSEKLLRLPETFQVIDSQRPTSPARATRADHGLPEDAFVLCNFSQSFKIQPETFAAWVRIVQRIPNAVLWLAQGPGGFEPNLRAQWEAAGLPAGRLVVSPRMPIDRHLARIGLGDLFIDTFPYSSGATANDVLWAGVPLLALTGTTMVSRMAGSLLGAIGLPELVATSHDEYIERAVHYATHPDELAALRARLAEAKAARRGYFDTPRFVRHLEDGFRQIAARSRDGLPAEHIAVALRPLEK</sequence>
<evidence type="ECO:0000256" key="3">
    <source>
        <dbReference type="ARBA" id="ARBA00011970"/>
    </source>
</evidence>
<feature type="domain" description="O-GlcNAc transferase C-terminal" evidence="9">
    <location>
        <begin position="453"/>
        <end position="611"/>
    </location>
</feature>
<feature type="repeat" description="TPR" evidence="8">
    <location>
        <begin position="121"/>
        <end position="154"/>
    </location>
</feature>
<feature type="domain" description="O-GlcNAc transferase C-terminal" evidence="9">
    <location>
        <begin position="613"/>
        <end position="803"/>
    </location>
</feature>
<dbReference type="PANTHER" id="PTHR44998">
    <property type="match status" value="1"/>
</dbReference>
<evidence type="ECO:0000256" key="8">
    <source>
        <dbReference type="PROSITE-ProRule" id="PRU00339"/>
    </source>
</evidence>
<evidence type="ECO:0000259" key="9">
    <source>
        <dbReference type="Pfam" id="PF13844"/>
    </source>
</evidence>
<evidence type="ECO:0000313" key="10">
    <source>
        <dbReference type="EMBL" id="KIQ32576.1"/>
    </source>
</evidence>
<name>A0A0D0MJP0_VARPD</name>
<feature type="repeat" description="TPR" evidence="8">
    <location>
        <begin position="155"/>
        <end position="188"/>
    </location>
</feature>
<proteinExistence type="inferred from homology"/>
<evidence type="ECO:0000256" key="4">
    <source>
        <dbReference type="ARBA" id="ARBA00022676"/>
    </source>
</evidence>